<dbReference type="Proteomes" id="UP000683511">
    <property type="component" value="Chromosome"/>
</dbReference>
<proteinExistence type="predicted"/>
<keyword evidence="2" id="KW-1185">Reference proteome</keyword>
<name>A0A975Y559_9NOST</name>
<accession>A0A975Y559</accession>
<dbReference type="AlphaFoldDB" id="A0A975Y559"/>
<evidence type="ECO:0000313" key="1">
    <source>
        <dbReference type="EMBL" id="QXE23877.1"/>
    </source>
</evidence>
<dbReference type="RefSeq" id="WP_190606834.1">
    <property type="nucleotide sequence ID" value="NZ_CP021056.1"/>
</dbReference>
<dbReference type="KEGG" id="rsin:B6N60_02573"/>
<gene>
    <name evidence="1" type="ORF">B6N60_02573</name>
</gene>
<reference evidence="1" key="1">
    <citation type="submission" date="2017-04" db="EMBL/GenBank/DDBJ databases">
        <title>Genome deletions in a multicellular cyanobacterial endosymbiont for morphological adaptation in marine diatoms.</title>
        <authorList>
            <person name="Wang Y."/>
            <person name="Gao H."/>
            <person name="Li R."/>
            <person name="Xu X."/>
        </authorList>
    </citation>
    <scope>NUCLEOTIDE SEQUENCE</scope>
    <source>
        <strain evidence="1">FACHB 800</strain>
    </source>
</reference>
<protein>
    <submittedName>
        <fullName evidence="1">Uncharacterized protein</fullName>
    </submittedName>
</protein>
<sequence>MHEKNVKPQILRDLSIAEQDIFQGGQTSFSLGQMADVLGQGFPNVQPSNPFGAGVQGNEVVKAYSNNSGTILY</sequence>
<organism evidence="1 2">
    <name type="scientific">Richelia sinica FACHB-800</name>
    <dbReference type="NCBI Taxonomy" id="1357546"/>
    <lineage>
        <taxon>Bacteria</taxon>
        <taxon>Bacillati</taxon>
        <taxon>Cyanobacteriota</taxon>
        <taxon>Cyanophyceae</taxon>
        <taxon>Nostocales</taxon>
        <taxon>Nostocaceae</taxon>
        <taxon>Richelia</taxon>
    </lineage>
</organism>
<dbReference type="EMBL" id="CP021056">
    <property type="protein sequence ID" value="QXE23877.1"/>
    <property type="molecule type" value="Genomic_DNA"/>
</dbReference>
<evidence type="ECO:0000313" key="2">
    <source>
        <dbReference type="Proteomes" id="UP000683511"/>
    </source>
</evidence>